<dbReference type="InterPro" id="IPR052016">
    <property type="entry name" value="Bact_Sigma-Reg"/>
</dbReference>
<comment type="caution">
    <text evidence="3">The sequence shown here is derived from an EMBL/GenBank/DDBJ whole genome shotgun (WGS) entry which is preliminary data.</text>
</comment>
<dbReference type="SMART" id="SM00065">
    <property type="entry name" value="GAF"/>
    <property type="match status" value="1"/>
</dbReference>
<dbReference type="InterPro" id="IPR013767">
    <property type="entry name" value="PAS_fold"/>
</dbReference>
<dbReference type="EMBL" id="BSTX01000004">
    <property type="protein sequence ID" value="GLZ80895.1"/>
    <property type="molecule type" value="Genomic_DNA"/>
</dbReference>
<keyword evidence="4" id="KW-1185">Reference proteome</keyword>
<dbReference type="PANTHER" id="PTHR43156:SF2">
    <property type="entry name" value="STAGE II SPORULATION PROTEIN E"/>
    <property type="match status" value="1"/>
</dbReference>
<dbReference type="SMART" id="SM00331">
    <property type="entry name" value="PP2C_SIG"/>
    <property type="match status" value="1"/>
</dbReference>
<dbReference type="Pfam" id="PF08448">
    <property type="entry name" value="PAS_4"/>
    <property type="match status" value="1"/>
</dbReference>
<dbReference type="PROSITE" id="PS50112">
    <property type="entry name" value="PAS"/>
    <property type="match status" value="1"/>
</dbReference>
<organism evidence="3 4">
    <name type="scientific">Actinorhabdospora filicis</name>
    <dbReference type="NCBI Taxonomy" id="1785913"/>
    <lineage>
        <taxon>Bacteria</taxon>
        <taxon>Bacillati</taxon>
        <taxon>Actinomycetota</taxon>
        <taxon>Actinomycetes</taxon>
        <taxon>Micromonosporales</taxon>
        <taxon>Micromonosporaceae</taxon>
        <taxon>Actinorhabdospora</taxon>
    </lineage>
</organism>
<dbReference type="PANTHER" id="PTHR43156">
    <property type="entry name" value="STAGE II SPORULATION PROTEIN E-RELATED"/>
    <property type="match status" value="1"/>
</dbReference>
<dbReference type="Gene3D" id="3.60.40.10">
    <property type="entry name" value="PPM-type phosphatase domain"/>
    <property type="match status" value="1"/>
</dbReference>
<reference evidence="3" key="1">
    <citation type="submission" date="2023-03" db="EMBL/GenBank/DDBJ databases">
        <title>Actinorhabdospora filicis NBRC 111898.</title>
        <authorList>
            <person name="Ichikawa N."/>
            <person name="Sato H."/>
            <person name="Tonouchi N."/>
        </authorList>
    </citation>
    <scope>NUCLEOTIDE SEQUENCE</scope>
    <source>
        <strain evidence="3">NBRC 111898</strain>
    </source>
</reference>
<protein>
    <recommendedName>
        <fullName evidence="2">PAS domain-containing protein</fullName>
    </recommendedName>
</protein>
<dbReference type="Gene3D" id="3.30.450.40">
    <property type="match status" value="1"/>
</dbReference>
<dbReference type="CDD" id="cd00130">
    <property type="entry name" value="PAS"/>
    <property type="match status" value="2"/>
</dbReference>
<dbReference type="InterPro" id="IPR003018">
    <property type="entry name" value="GAF"/>
</dbReference>
<evidence type="ECO:0000313" key="3">
    <source>
        <dbReference type="EMBL" id="GLZ80895.1"/>
    </source>
</evidence>
<evidence type="ECO:0000313" key="4">
    <source>
        <dbReference type="Proteomes" id="UP001165079"/>
    </source>
</evidence>
<dbReference type="GO" id="GO:0006355">
    <property type="term" value="P:regulation of DNA-templated transcription"/>
    <property type="evidence" value="ECO:0007669"/>
    <property type="project" value="InterPro"/>
</dbReference>
<dbReference type="SMART" id="SM00091">
    <property type="entry name" value="PAS"/>
    <property type="match status" value="2"/>
</dbReference>
<dbReference type="RefSeq" id="WP_285666177.1">
    <property type="nucleotide sequence ID" value="NZ_BSTX01000004.1"/>
</dbReference>
<dbReference type="InterPro" id="IPR036457">
    <property type="entry name" value="PPM-type-like_dom_sf"/>
</dbReference>
<dbReference type="Proteomes" id="UP001165079">
    <property type="component" value="Unassembled WGS sequence"/>
</dbReference>
<dbReference type="SUPFAM" id="SSF55785">
    <property type="entry name" value="PYP-like sensor domain (PAS domain)"/>
    <property type="match status" value="2"/>
</dbReference>
<dbReference type="GO" id="GO:0016791">
    <property type="term" value="F:phosphatase activity"/>
    <property type="evidence" value="ECO:0007669"/>
    <property type="project" value="TreeGrafter"/>
</dbReference>
<evidence type="ECO:0000256" key="1">
    <source>
        <dbReference type="ARBA" id="ARBA00022801"/>
    </source>
</evidence>
<sequence length="699" mass="75546">MITGDPPDDGVTISFPGDLRYAAGPVIPGATKVPGYAEHLKLATILVDAHGRVVYFDPPAEEMTGFARAEIIGRDVHVLTGASIPMTSEIFIKLAQNRQGGIVPIRRAGGDVRFASVRSQPVNLPDGSPAYLLQAIDLDREGEGVRHLGMLEGFFHQSAFGFVVLDEHLRFVLVNEALAGLNRRGAPDHVGRHIREVFDSPDMDEYEALLGEVLRTGEPIVDVRIPGAPTSVADARQVWSASWFRVTSWRDLPLAICGIVYDVSSTERPVLDAARGRDRLLLLSRVGALQGANLDMHGSAQDLARLLTAEFCDLAVIDVLDEVITGEPLPFALDESVLLHRLAGSARVSGPIVDRLIDVASPRAARDTHGFAAVLRDQRAQLIQTPGGLPVSDERTSMVREVGGHSFIIAPLRAREVTLGALTCARLGDREQFDHDDLLLVQEIANRTALGIDNSRLYRDEKQAALILQLSLLPESLPKAPEADMAYRYLPNSRSRQAGGDWFDAMVMPGRRMVLVVGDVIGHGIAAAAAMGRYRTAVQSLASIGLEPAALMTRLNDIAMTFGDNAMATCMYVQYDPLQHKCVIASAGHPPLIVEPPGVPPATHEIPAGPMLGAIPGAEYRSYSLPTPPGTRLLLYSDGVVESRSTPLDEGIARVVQQLAVRRGLSEQCDLIMAVTPTDARDDRTVLLAELHGLRRVGE</sequence>
<evidence type="ECO:0000259" key="2">
    <source>
        <dbReference type="PROSITE" id="PS50112"/>
    </source>
</evidence>
<dbReference type="NCBIfam" id="TIGR00229">
    <property type="entry name" value="sensory_box"/>
    <property type="match status" value="1"/>
</dbReference>
<dbReference type="InterPro" id="IPR013656">
    <property type="entry name" value="PAS_4"/>
</dbReference>
<dbReference type="Pfam" id="PF00989">
    <property type="entry name" value="PAS"/>
    <property type="match status" value="1"/>
</dbReference>
<accession>A0A9W6SS06</accession>
<dbReference type="Gene3D" id="3.30.450.20">
    <property type="entry name" value="PAS domain"/>
    <property type="match status" value="2"/>
</dbReference>
<dbReference type="AlphaFoldDB" id="A0A9W6SS06"/>
<dbReference type="InterPro" id="IPR035965">
    <property type="entry name" value="PAS-like_dom_sf"/>
</dbReference>
<proteinExistence type="predicted"/>
<gene>
    <name evidence="3" type="ORF">Afil01_57020</name>
</gene>
<dbReference type="InterPro" id="IPR001932">
    <property type="entry name" value="PPM-type_phosphatase-like_dom"/>
</dbReference>
<feature type="domain" description="PAS" evidence="2">
    <location>
        <begin position="38"/>
        <end position="74"/>
    </location>
</feature>
<keyword evidence="1" id="KW-0378">Hydrolase</keyword>
<dbReference type="InterPro" id="IPR000014">
    <property type="entry name" value="PAS"/>
</dbReference>
<dbReference type="Pfam" id="PF07228">
    <property type="entry name" value="SpoIIE"/>
    <property type="match status" value="1"/>
</dbReference>
<dbReference type="SUPFAM" id="SSF55781">
    <property type="entry name" value="GAF domain-like"/>
    <property type="match status" value="1"/>
</dbReference>
<name>A0A9W6SS06_9ACTN</name>
<dbReference type="SUPFAM" id="SSF81606">
    <property type="entry name" value="PP2C-like"/>
    <property type="match status" value="1"/>
</dbReference>
<dbReference type="Pfam" id="PF01590">
    <property type="entry name" value="GAF"/>
    <property type="match status" value="1"/>
</dbReference>
<dbReference type="InterPro" id="IPR029016">
    <property type="entry name" value="GAF-like_dom_sf"/>
</dbReference>